<dbReference type="Proteomes" id="UP000620124">
    <property type="component" value="Unassembled WGS sequence"/>
</dbReference>
<dbReference type="EMBL" id="JACAZI010000026">
    <property type="protein sequence ID" value="KAF7334472.1"/>
    <property type="molecule type" value="Genomic_DNA"/>
</dbReference>
<dbReference type="InterPro" id="IPR000277">
    <property type="entry name" value="Cys/Met-Metab_PyrdxlP-dep_enz"/>
</dbReference>
<protein>
    <recommendedName>
        <fullName evidence="9">O-acetylhomoserine ami</fullName>
    </recommendedName>
</protein>
<dbReference type="GO" id="GO:0005737">
    <property type="term" value="C:cytoplasm"/>
    <property type="evidence" value="ECO:0007669"/>
    <property type="project" value="TreeGrafter"/>
</dbReference>
<dbReference type="SUPFAM" id="SSF53383">
    <property type="entry name" value="PLP-dependent transferases"/>
    <property type="match status" value="2"/>
</dbReference>
<organism evidence="7 8">
    <name type="scientific">Mycena venus</name>
    <dbReference type="NCBI Taxonomy" id="2733690"/>
    <lineage>
        <taxon>Eukaryota</taxon>
        <taxon>Fungi</taxon>
        <taxon>Dikarya</taxon>
        <taxon>Basidiomycota</taxon>
        <taxon>Agaricomycotina</taxon>
        <taxon>Agaricomycetes</taxon>
        <taxon>Agaricomycetidae</taxon>
        <taxon>Agaricales</taxon>
        <taxon>Marasmiineae</taxon>
        <taxon>Mycenaceae</taxon>
        <taxon>Mycena</taxon>
    </lineage>
</organism>
<comment type="caution">
    <text evidence="7">The sequence shown here is derived from an EMBL/GenBank/DDBJ whole genome shotgun (WGS) entry which is preliminary data.</text>
</comment>
<reference evidence="7" key="1">
    <citation type="submission" date="2020-05" db="EMBL/GenBank/DDBJ databases">
        <title>Mycena genomes resolve the evolution of fungal bioluminescence.</title>
        <authorList>
            <person name="Tsai I.J."/>
        </authorList>
    </citation>
    <scope>NUCLEOTIDE SEQUENCE</scope>
    <source>
        <strain evidence="7">CCC161011</strain>
    </source>
</reference>
<feature type="region of interest" description="Disordered" evidence="6">
    <location>
        <begin position="1"/>
        <end position="28"/>
    </location>
</feature>
<dbReference type="PANTHER" id="PTHR43797:SF2">
    <property type="entry name" value="HOMOCYSTEINE_CYSTEINE SYNTHASE"/>
    <property type="match status" value="1"/>
</dbReference>
<dbReference type="InterPro" id="IPR006235">
    <property type="entry name" value="OAc-hSer/O-AcSer_sulfhydrylase"/>
</dbReference>
<dbReference type="GO" id="GO:0071269">
    <property type="term" value="P:L-homocysteine biosynthetic process"/>
    <property type="evidence" value="ECO:0007669"/>
    <property type="project" value="TreeGrafter"/>
</dbReference>
<dbReference type="InterPro" id="IPR015424">
    <property type="entry name" value="PyrdxlP-dep_Trfase"/>
</dbReference>
<proteinExistence type="inferred from homology"/>
<dbReference type="InterPro" id="IPR015421">
    <property type="entry name" value="PyrdxlP-dep_Trfase_major"/>
</dbReference>
<keyword evidence="8" id="KW-1185">Reference proteome</keyword>
<dbReference type="AlphaFoldDB" id="A0A8H6X4T0"/>
<dbReference type="Gene3D" id="3.90.1150.10">
    <property type="entry name" value="Aspartate Aminotransferase, domain 1"/>
    <property type="match status" value="1"/>
</dbReference>
<evidence type="ECO:0000313" key="7">
    <source>
        <dbReference type="EMBL" id="KAF7334472.1"/>
    </source>
</evidence>
<dbReference type="Gene3D" id="3.40.640.10">
    <property type="entry name" value="Type I PLP-dependent aspartate aminotransferase-like (Major domain)"/>
    <property type="match status" value="2"/>
</dbReference>
<evidence type="ECO:0000256" key="1">
    <source>
        <dbReference type="ARBA" id="ARBA00001933"/>
    </source>
</evidence>
<dbReference type="PROSITE" id="PS00868">
    <property type="entry name" value="CYS_MET_METAB_PP"/>
    <property type="match status" value="1"/>
</dbReference>
<keyword evidence="4 5" id="KW-0663">Pyridoxal phosphate</keyword>
<evidence type="ECO:0000256" key="6">
    <source>
        <dbReference type="SAM" id="MobiDB-lite"/>
    </source>
</evidence>
<evidence type="ECO:0000256" key="3">
    <source>
        <dbReference type="ARBA" id="ARBA00022679"/>
    </source>
</evidence>
<dbReference type="GO" id="GO:0006535">
    <property type="term" value="P:cysteine biosynthetic process from serine"/>
    <property type="evidence" value="ECO:0007669"/>
    <property type="project" value="TreeGrafter"/>
</dbReference>
<comment type="similarity">
    <text evidence="2 5">Belongs to the trans-sulfuration enzymes family.</text>
</comment>
<sequence>MPQFHKEPEFDTLQLHAGQDPDPTTNARAPPIYATTSYVFDNTDHAADLFGLRAFGNVYSRIMSEHTKLFSKAAPANGDVQKTPLSYIASLLHSVPNSLITARKDVFEKRMAALEGGAAAVATESLLSIFDPHSILHLSYASLWCSIWLTWRFFFASLGAFRTVLNHRVPHASRTEHCSILVPLWRKFQPVQRHVSLILLNANFTDDSTKVTFPTFGIKVKFVSSSDPKAFAAAIDENTRGIFVESIANPKYTLNNIPELAKVAHDANIPLIVDNTFGMVSYMIKPFKYGADIVVHSATKWIGGHGTTIGGVIIDGGKFDWAASGKFPIFTEPAEGYHGLRFTEAFGAVAFALKIRTELLRDVGPCLNAFSAFLFLQGLETLSLRGQRHCDNALALAKWLEKHPNVVWVSYLGLQSHDSYKLAVELLKPNAFGGVLSFGVKGNAEIAKKVIDNLKLASNLANVGDAKTLVIHPASTTHSQLTEEEQASTGVTPDMIRVSVGIEDISDIIADFEAALKEACK</sequence>
<dbReference type="OrthoDB" id="3512640at2759"/>
<name>A0A8H6X4T0_9AGAR</name>
<evidence type="ECO:0000256" key="4">
    <source>
        <dbReference type="ARBA" id="ARBA00022898"/>
    </source>
</evidence>
<keyword evidence="3" id="KW-0808">Transferase</keyword>
<dbReference type="GO" id="GO:0004124">
    <property type="term" value="F:cysteine synthase activity"/>
    <property type="evidence" value="ECO:0007669"/>
    <property type="project" value="TreeGrafter"/>
</dbReference>
<dbReference type="GO" id="GO:0019346">
    <property type="term" value="P:transsulfuration"/>
    <property type="evidence" value="ECO:0007669"/>
    <property type="project" value="InterPro"/>
</dbReference>
<gene>
    <name evidence="7" type="ORF">MVEN_02276700</name>
</gene>
<evidence type="ECO:0008006" key="9">
    <source>
        <dbReference type="Google" id="ProtNLM"/>
    </source>
</evidence>
<dbReference type="InterPro" id="IPR054542">
    <property type="entry name" value="Cys_met_metab_PP"/>
</dbReference>
<evidence type="ECO:0000313" key="8">
    <source>
        <dbReference type="Proteomes" id="UP000620124"/>
    </source>
</evidence>
<dbReference type="InterPro" id="IPR015422">
    <property type="entry name" value="PyrdxlP-dep_Trfase_small"/>
</dbReference>
<comment type="cofactor">
    <cofactor evidence="1 5">
        <name>pyridoxal 5'-phosphate</name>
        <dbReference type="ChEBI" id="CHEBI:597326"/>
    </cofactor>
</comment>
<dbReference type="GO" id="GO:0030170">
    <property type="term" value="F:pyridoxal phosphate binding"/>
    <property type="evidence" value="ECO:0007669"/>
    <property type="project" value="InterPro"/>
</dbReference>
<dbReference type="PANTHER" id="PTHR43797">
    <property type="entry name" value="HOMOCYSTEINE/CYSTEINE SYNTHASE"/>
    <property type="match status" value="1"/>
</dbReference>
<evidence type="ECO:0000256" key="2">
    <source>
        <dbReference type="ARBA" id="ARBA00009077"/>
    </source>
</evidence>
<dbReference type="Pfam" id="PF01053">
    <property type="entry name" value="Cys_Met_Meta_PP"/>
    <property type="match status" value="2"/>
</dbReference>
<evidence type="ECO:0000256" key="5">
    <source>
        <dbReference type="RuleBase" id="RU362118"/>
    </source>
</evidence>
<dbReference type="GO" id="GO:0003961">
    <property type="term" value="F:O-acetylhomoserine aminocarboxypropyltransferase activity"/>
    <property type="evidence" value="ECO:0007669"/>
    <property type="project" value="TreeGrafter"/>
</dbReference>
<accession>A0A8H6X4T0</accession>